<name>A0A4D4KNH5_STRVO</name>
<evidence type="ECO:0000313" key="2">
    <source>
        <dbReference type="Proteomes" id="UP000301309"/>
    </source>
</evidence>
<organism evidence="1 2">
    <name type="scientific">Streptomyces violaceusniger</name>
    <dbReference type="NCBI Taxonomy" id="68280"/>
    <lineage>
        <taxon>Bacteria</taxon>
        <taxon>Bacillati</taxon>
        <taxon>Actinomycetota</taxon>
        <taxon>Actinomycetes</taxon>
        <taxon>Kitasatosporales</taxon>
        <taxon>Streptomycetaceae</taxon>
        <taxon>Streptomyces</taxon>
        <taxon>Streptomyces violaceusniger group</taxon>
    </lineage>
</organism>
<protein>
    <submittedName>
        <fullName evidence="1">Uncharacterized protein</fullName>
    </submittedName>
</protein>
<reference evidence="1 2" key="1">
    <citation type="journal article" date="2020" name="Int. J. Syst. Evol. Microbiol.">
        <title>Reclassification of Streptomyces castelarensis and Streptomyces sporoclivatus as later heterotypic synonyms of Streptomyces antimycoticus.</title>
        <authorList>
            <person name="Komaki H."/>
            <person name="Tamura T."/>
        </authorList>
    </citation>
    <scope>NUCLEOTIDE SEQUENCE [LARGE SCALE GENOMIC DNA]</scope>
    <source>
        <strain evidence="1 2">NBRC 13459</strain>
    </source>
</reference>
<keyword evidence="2" id="KW-1185">Reference proteome</keyword>
<dbReference type="EMBL" id="BJHW01000001">
    <property type="protein sequence ID" value="GDY50821.1"/>
    <property type="molecule type" value="Genomic_DNA"/>
</dbReference>
<sequence>MPQEAPEAFTDAVVEADRLPTALSSAAGPREAAEGQVRRGQGMAEFEVATGAAELPGGDERRREAAVRTAFEGLLQIRRLMNAGATDPEGVPAEWERRQPVRAVALALEAAGVPPSAVDAEGRRTATGYCLGAAERAGVVRVEWLGPPGSGAGYAAEDALRNCADVLRRLGWDALEYRGPRRHRYLEVEPPPGGGG</sequence>
<evidence type="ECO:0000313" key="1">
    <source>
        <dbReference type="EMBL" id="GDY50821.1"/>
    </source>
</evidence>
<proteinExistence type="predicted"/>
<dbReference type="AlphaFoldDB" id="A0A4D4KNH5"/>
<gene>
    <name evidence="1" type="ORF">SVIO_014440</name>
</gene>
<comment type="caution">
    <text evidence="1">The sequence shown here is derived from an EMBL/GenBank/DDBJ whole genome shotgun (WGS) entry which is preliminary data.</text>
</comment>
<accession>A0A4D4KNH5</accession>
<dbReference type="Proteomes" id="UP000301309">
    <property type="component" value="Unassembled WGS sequence"/>
</dbReference>